<reference evidence="5 6" key="3">
    <citation type="journal article" date="2017" name="G3 (Bethesda)">
        <title>Comparative analysis highlights variable genome content of wheat rusts and divergence of the mating loci.</title>
        <authorList>
            <person name="Cuomo C.A."/>
            <person name="Bakkeren G."/>
            <person name="Khalil H.B."/>
            <person name="Panwar V."/>
            <person name="Joly D."/>
            <person name="Linning R."/>
            <person name="Sakthikumar S."/>
            <person name="Song X."/>
            <person name="Adiconis X."/>
            <person name="Fan L."/>
            <person name="Goldberg J.M."/>
            <person name="Levin J.Z."/>
            <person name="Young S."/>
            <person name="Zeng Q."/>
            <person name="Anikster Y."/>
            <person name="Bruce M."/>
            <person name="Wang M."/>
            <person name="Yin C."/>
            <person name="McCallum B."/>
            <person name="Szabo L.J."/>
            <person name="Hulbert S."/>
            <person name="Chen X."/>
            <person name="Fellers J.P."/>
        </authorList>
    </citation>
    <scope>NUCLEOTIDE SEQUENCE</scope>
    <source>
        <strain evidence="5">isolate 1-1 / race 1 (BBBD)</strain>
        <strain evidence="6">Isolate 1-1 / race 1 (BBBD)</strain>
    </source>
</reference>
<dbReference type="InterPro" id="IPR027806">
    <property type="entry name" value="HARBI1_dom"/>
</dbReference>
<accession>A0A0C4EYL3</accession>
<keyword evidence="2" id="KW-0479">Metal-binding</keyword>
<feature type="domain" description="DDE Tnp4" evidence="3">
    <location>
        <begin position="16"/>
        <end position="120"/>
    </location>
</feature>
<keyword evidence="6" id="KW-1185">Reference proteome</keyword>
<evidence type="ECO:0000313" key="5">
    <source>
        <dbReference type="EnsemblFungi" id="PTTG_05913-t43_1-p1"/>
    </source>
</evidence>
<evidence type="ECO:0000256" key="2">
    <source>
        <dbReference type="ARBA" id="ARBA00022723"/>
    </source>
</evidence>
<dbReference type="GO" id="GO:0046872">
    <property type="term" value="F:metal ion binding"/>
    <property type="evidence" value="ECO:0007669"/>
    <property type="project" value="UniProtKB-KW"/>
</dbReference>
<dbReference type="EMBL" id="ADAS02000007">
    <property type="protein sequence ID" value="OAV98490.1"/>
    <property type="molecule type" value="Genomic_DNA"/>
</dbReference>
<dbReference type="EnsemblFungi" id="PTTG_05913-t43_1">
    <property type="protein sequence ID" value="PTTG_05913-t43_1-p1"/>
    <property type="gene ID" value="PTTG_05913"/>
</dbReference>
<dbReference type="OrthoDB" id="78198at2759"/>
<evidence type="ECO:0000313" key="4">
    <source>
        <dbReference type="EMBL" id="OAV98490.1"/>
    </source>
</evidence>
<reference evidence="4" key="1">
    <citation type="submission" date="2009-11" db="EMBL/GenBank/DDBJ databases">
        <authorList>
            <consortium name="The Broad Institute Genome Sequencing Platform"/>
            <person name="Ward D."/>
            <person name="Feldgarden M."/>
            <person name="Earl A."/>
            <person name="Young S.K."/>
            <person name="Zeng Q."/>
            <person name="Koehrsen M."/>
            <person name="Alvarado L."/>
            <person name="Berlin A."/>
            <person name="Bochicchio J."/>
            <person name="Borenstein D."/>
            <person name="Chapman S.B."/>
            <person name="Chen Z."/>
            <person name="Engels R."/>
            <person name="Freedman E."/>
            <person name="Gellesch M."/>
            <person name="Goldberg J."/>
            <person name="Griggs A."/>
            <person name="Gujja S."/>
            <person name="Heilman E."/>
            <person name="Heiman D."/>
            <person name="Hepburn T."/>
            <person name="Howarth C."/>
            <person name="Jen D."/>
            <person name="Larson L."/>
            <person name="Lewis B."/>
            <person name="Mehta T."/>
            <person name="Park D."/>
            <person name="Pearson M."/>
            <person name="Roberts A."/>
            <person name="Saif S."/>
            <person name="Shea T."/>
            <person name="Shenoy N."/>
            <person name="Sisk P."/>
            <person name="Stolte C."/>
            <person name="Sykes S."/>
            <person name="Thomson T."/>
            <person name="Walk T."/>
            <person name="White J."/>
            <person name="Yandava C."/>
            <person name="Izard J."/>
            <person name="Baranova O.V."/>
            <person name="Blanton J.M."/>
            <person name="Tanner A.C."/>
            <person name="Dewhirst F.E."/>
            <person name="Haas B."/>
            <person name="Nusbaum C."/>
            <person name="Birren B."/>
        </authorList>
    </citation>
    <scope>NUCLEOTIDE SEQUENCE [LARGE SCALE GENOMIC DNA]</scope>
    <source>
        <strain evidence="4">1-1 BBBD Race 1</strain>
    </source>
</reference>
<evidence type="ECO:0000259" key="3">
    <source>
        <dbReference type="Pfam" id="PF13359"/>
    </source>
</evidence>
<dbReference type="Pfam" id="PF13359">
    <property type="entry name" value="DDE_Tnp_4"/>
    <property type="match status" value="1"/>
</dbReference>
<name>A0A0C4EYL3_PUCT1</name>
<sequence length="136" mass="15088">MDGLNLPVLISDDEDCILVFAPDGTIMYPILNAPGSWHDSTIADLLYNQLLERTPPGYWIISNTAFPRKSKRLQSLILAPVKRGDSLPTNSLDSARLQLLNEQLVSAHQAAKWGMQLIQGLIAQLKILLPASNHQY</sequence>
<reference evidence="5" key="4">
    <citation type="submission" date="2025-05" db="UniProtKB">
        <authorList>
            <consortium name="EnsemblFungi"/>
        </authorList>
    </citation>
    <scope>IDENTIFICATION</scope>
    <source>
        <strain evidence="5">isolate 1-1 / race 1 (BBBD)</strain>
    </source>
</reference>
<dbReference type="PANTHER" id="PTHR48471:SF1">
    <property type="entry name" value="DDE TNP4 DOMAIN-CONTAINING PROTEIN"/>
    <property type="match status" value="1"/>
</dbReference>
<dbReference type="AlphaFoldDB" id="A0A0C4EYL3"/>
<reference evidence="4" key="2">
    <citation type="submission" date="2016-05" db="EMBL/GenBank/DDBJ databases">
        <title>Comparative analysis highlights variable genome content of wheat rusts and divergence of the mating loci.</title>
        <authorList>
            <person name="Cuomo C.A."/>
            <person name="Bakkeren G."/>
            <person name="Szabo L."/>
            <person name="Khalil H."/>
            <person name="Joly D."/>
            <person name="Goldberg J."/>
            <person name="Young S."/>
            <person name="Zeng Q."/>
            <person name="Fellers J."/>
        </authorList>
    </citation>
    <scope>NUCLEOTIDE SEQUENCE [LARGE SCALE GENOMIC DNA]</scope>
    <source>
        <strain evidence="4">1-1 BBBD Race 1</strain>
    </source>
</reference>
<comment type="cofactor">
    <cofactor evidence="1">
        <name>a divalent metal cation</name>
        <dbReference type="ChEBI" id="CHEBI:60240"/>
    </cofactor>
</comment>
<protein>
    <submittedName>
        <fullName evidence="5">DDE Tnp4 domain-containing protein</fullName>
    </submittedName>
</protein>
<dbReference type="Proteomes" id="UP000005240">
    <property type="component" value="Unassembled WGS sequence"/>
</dbReference>
<organism evidence="4">
    <name type="scientific">Puccinia triticina (isolate 1-1 / race 1 (BBBD))</name>
    <name type="common">Brown leaf rust fungus</name>
    <dbReference type="NCBI Taxonomy" id="630390"/>
    <lineage>
        <taxon>Eukaryota</taxon>
        <taxon>Fungi</taxon>
        <taxon>Dikarya</taxon>
        <taxon>Basidiomycota</taxon>
        <taxon>Pucciniomycotina</taxon>
        <taxon>Pucciniomycetes</taxon>
        <taxon>Pucciniales</taxon>
        <taxon>Pucciniaceae</taxon>
        <taxon>Puccinia</taxon>
    </lineage>
</organism>
<proteinExistence type="predicted"/>
<dbReference type="PANTHER" id="PTHR48471">
    <property type="entry name" value="DDE TNP4 DOMAIN-CONTAINING PROTEIN"/>
    <property type="match status" value="1"/>
</dbReference>
<dbReference type="VEuPathDB" id="FungiDB:PTTG_05913"/>
<gene>
    <name evidence="4" type="ORF">PTTG_05913</name>
</gene>
<evidence type="ECO:0000256" key="1">
    <source>
        <dbReference type="ARBA" id="ARBA00001968"/>
    </source>
</evidence>
<evidence type="ECO:0000313" key="6">
    <source>
        <dbReference type="Proteomes" id="UP000005240"/>
    </source>
</evidence>